<keyword evidence="3" id="KW-1185">Reference proteome</keyword>
<dbReference type="EMBL" id="BLXT01003971">
    <property type="protein sequence ID" value="GFO08590.1"/>
    <property type="molecule type" value="Genomic_DNA"/>
</dbReference>
<organism evidence="2 3">
    <name type="scientific">Plakobranchus ocellatus</name>
    <dbReference type="NCBI Taxonomy" id="259542"/>
    <lineage>
        <taxon>Eukaryota</taxon>
        <taxon>Metazoa</taxon>
        <taxon>Spiralia</taxon>
        <taxon>Lophotrochozoa</taxon>
        <taxon>Mollusca</taxon>
        <taxon>Gastropoda</taxon>
        <taxon>Heterobranchia</taxon>
        <taxon>Euthyneura</taxon>
        <taxon>Panpulmonata</taxon>
        <taxon>Sacoglossa</taxon>
        <taxon>Placobranchoidea</taxon>
        <taxon>Plakobranchidae</taxon>
        <taxon>Plakobranchus</taxon>
    </lineage>
</organism>
<accession>A0AAV4AK84</accession>
<dbReference type="AlphaFoldDB" id="A0AAV4AK84"/>
<reference evidence="2 3" key="1">
    <citation type="journal article" date="2021" name="Elife">
        <title>Chloroplast acquisition without the gene transfer in kleptoplastic sea slugs, Plakobranchus ocellatus.</title>
        <authorList>
            <person name="Maeda T."/>
            <person name="Takahashi S."/>
            <person name="Yoshida T."/>
            <person name="Shimamura S."/>
            <person name="Takaki Y."/>
            <person name="Nagai Y."/>
            <person name="Toyoda A."/>
            <person name="Suzuki Y."/>
            <person name="Arimoto A."/>
            <person name="Ishii H."/>
            <person name="Satoh N."/>
            <person name="Nishiyama T."/>
            <person name="Hasebe M."/>
            <person name="Maruyama T."/>
            <person name="Minagawa J."/>
            <person name="Obokata J."/>
            <person name="Shigenobu S."/>
        </authorList>
    </citation>
    <scope>NUCLEOTIDE SEQUENCE [LARGE SCALE GENOMIC DNA]</scope>
</reference>
<proteinExistence type="predicted"/>
<comment type="caution">
    <text evidence="2">The sequence shown here is derived from an EMBL/GenBank/DDBJ whole genome shotgun (WGS) entry which is preliminary data.</text>
</comment>
<evidence type="ECO:0000313" key="3">
    <source>
        <dbReference type="Proteomes" id="UP000735302"/>
    </source>
</evidence>
<evidence type="ECO:0000256" key="1">
    <source>
        <dbReference type="SAM" id="MobiDB-lite"/>
    </source>
</evidence>
<evidence type="ECO:0000313" key="2">
    <source>
        <dbReference type="EMBL" id="GFO08590.1"/>
    </source>
</evidence>
<feature type="compositionally biased region" description="Polar residues" evidence="1">
    <location>
        <begin position="105"/>
        <end position="123"/>
    </location>
</feature>
<sequence>MAPPFPLSNRATDVRPGCKTQRIAPTLRQEAGLVCALIKERKYFKTFIVGHVICCLQCGPTLSHDKSRRLQCGPTLRLTRVASWFAAIFSRIMCGHAMAPPQSPFPLSNRSSDTTPGSNTQRIAPTPPLEKVVADLACFPPKKLRRFQICWQH</sequence>
<protein>
    <submittedName>
        <fullName evidence="2">Uncharacterized protein</fullName>
    </submittedName>
</protein>
<feature type="region of interest" description="Disordered" evidence="1">
    <location>
        <begin position="105"/>
        <end position="125"/>
    </location>
</feature>
<dbReference type="Proteomes" id="UP000735302">
    <property type="component" value="Unassembled WGS sequence"/>
</dbReference>
<name>A0AAV4AK84_9GAST</name>
<gene>
    <name evidence="2" type="ORF">PoB_003509500</name>
</gene>